<dbReference type="GO" id="GO:0005886">
    <property type="term" value="C:plasma membrane"/>
    <property type="evidence" value="ECO:0007669"/>
    <property type="project" value="TreeGrafter"/>
</dbReference>
<evidence type="ECO:0000256" key="6">
    <source>
        <dbReference type="PROSITE-ProRule" id="PRU00076"/>
    </source>
</evidence>
<dbReference type="CDD" id="cd00054">
    <property type="entry name" value="EGF_CA"/>
    <property type="match status" value="4"/>
</dbReference>
<dbReference type="FunFam" id="2.10.25.10:FF:000118">
    <property type="entry name" value="protein delta homolog 2"/>
    <property type="match status" value="1"/>
</dbReference>
<dbReference type="Proteomes" id="UP001152795">
    <property type="component" value="Unassembled WGS sequence"/>
</dbReference>
<dbReference type="PRINTS" id="PR00010">
    <property type="entry name" value="EGFBLOOD"/>
</dbReference>
<dbReference type="InterPro" id="IPR051022">
    <property type="entry name" value="Notch_Cell-Fate_Det"/>
</dbReference>
<evidence type="ECO:0000256" key="4">
    <source>
        <dbReference type="ARBA" id="ARBA00023157"/>
    </source>
</evidence>
<dbReference type="FunFam" id="2.10.25.10:FF:000012">
    <property type="entry name" value="Delta-like protein"/>
    <property type="match status" value="1"/>
</dbReference>
<gene>
    <name evidence="8" type="ORF">PACLA_8A035935</name>
</gene>
<dbReference type="GO" id="GO:0005509">
    <property type="term" value="F:calcium ion binding"/>
    <property type="evidence" value="ECO:0007669"/>
    <property type="project" value="InterPro"/>
</dbReference>
<keyword evidence="4 6" id="KW-1015">Disulfide bond</keyword>
<proteinExistence type="predicted"/>
<dbReference type="EMBL" id="CACRXK020000098">
    <property type="protein sequence ID" value="CAB3978250.1"/>
    <property type="molecule type" value="Genomic_DNA"/>
</dbReference>
<feature type="disulfide bond" evidence="6">
    <location>
        <begin position="161"/>
        <end position="170"/>
    </location>
</feature>
<dbReference type="GO" id="GO:0045197">
    <property type="term" value="P:establishment or maintenance of epithelial cell apical/basal polarity"/>
    <property type="evidence" value="ECO:0007669"/>
    <property type="project" value="TreeGrafter"/>
</dbReference>
<dbReference type="SMART" id="SM00179">
    <property type="entry name" value="EGF_CA"/>
    <property type="match status" value="5"/>
</dbReference>
<dbReference type="PROSITE" id="PS00022">
    <property type="entry name" value="EGF_1"/>
    <property type="match status" value="5"/>
</dbReference>
<keyword evidence="9" id="KW-1185">Reference proteome</keyword>
<keyword evidence="1 6" id="KW-0245">EGF-like domain</keyword>
<dbReference type="GO" id="GO:0032991">
    <property type="term" value="C:protein-containing complex"/>
    <property type="evidence" value="ECO:0007669"/>
    <property type="project" value="TreeGrafter"/>
</dbReference>
<feature type="compositionally biased region" description="Polar residues" evidence="7">
    <location>
        <begin position="420"/>
        <end position="429"/>
    </location>
</feature>
<comment type="caution">
    <text evidence="6">Lacks conserved residue(s) required for the propagation of feature annotation.</text>
</comment>
<evidence type="ECO:0000313" key="8">
    <source>
        <dbReference type="EMBL" id="CAB3978250.1"/>
    </source>
</evidence>
<dbReference type="InterPro" id="IPR001881">
    <property type="entry name" value="EGF-like_Ca-bd_dom"/>
</dbReference>
<evidence type="ECO:0000256" key="2">
    <source>
        <dbReference type="ARBA" id="ARBA00022729"/>
    </source>
</evidence>
<sequence length="447" mass="49084">HTRCNFHAMFSGSHPHQESALSSQNFCVEAPCMNGGLCSEGEGSYFCHCKPGFKGKNCEAKNPCIPNPCTNMGACKRYGTKHVCACPNGFTGSRCQEQDQCFMHNPCKNAGKCRLSKGVMSCRCPKGFTGRHCEMKDLCAPNPCSNRGVCTLSAISFHCQCPLGFTGESCKENDNCEPNPCQNGGRCSNKATENLKSRSITRLKITKCVLQKVKEISLIVNARKVLLKYIGIFSIDYEREIDSPKGSKFSLLRTHLAATLRLMPESTATMEGVIWAPCVIFVAISGEVITVKETGAPGENPRLSIGFSNIYQHNMCYPDNPCENNGVCKSDGHNIVCKCHPGFLGDHCEEVNYCYKHVSVLRLNFGTLKKRCCEHSTARTRTIMAFVRRSYETNPEVNNYSEEGNSEQNNVNTGTGTTNSPDYSQVQQPTEEELQAGQGMGVPFSAG</sequence>
<dbReference type="GO" id="GO:0007157">
    <property type="term" value="P:heterophilic cell-cell adhesion via plasma membrane cell adhesion molecules"/>
    <property type="evidence" value="ECO:0007669"/>
    <property type="project" value="TreeGrafter"/>
</dbReference>
<evidence type="ECO:0000256" key="5">
    <source>
        <dbReference type="ARBA" id="ARBA00023180"/>
    </source>
</evidence>
<name>A0A7D9HBE9_PARCT</name>
<organism evidence="8 9">
    <name type="scientific">Paramuricea clavata</name>
    <name type="common">Red gorgonian</name>
    <name type="synonym">Violescent sea-whip</name>
    <dbReference type="NCBI Taxonomy" id="317549"/>
    <lineage>
        <taxon>Eukaryota</taxon>
        <taxon>Metazoa</taxon>
        <taxon>Cnidaria</taxon>
        <taxon>Anthozoa</taxon>
        <taxon>Octocorallia</taxon>
        <taxon>Malacalcyonacea</taxon>
        <taxon>Plexauridae</taxon>
        <taxon>Paramuricea</taxon>
    </lineage>
</organism>
<evidence type="ECO:0000313" key="9">
    <source>
        <dbReference type="Proteomes" id="UP001152795"/>
    </source>
</evidence>
<dbReference type="PANTHER" id="PTHR24049:SF22">
    <property type="entry name" value="DROSOPHILA CRUMBS HOMOLOG"/>
    <property type="match status" value="1"/>
</dbReference>
<reference evidence="8" key="1">
    <citation type="submission" date="2020-04" db="EMBL/GenBank/DDBJ databases">
        <authorList>
            <person name="Alioto T."/>
            <person name="Alioto T."/>
            <person name="Gomez Garrido J."/>
        </authorList>
    </citation>
    <scope>NUCLEOTIDE SEQUENCE</scope>
    <source>
        <strain evidence="8">A484AB</strain>
    </source>
</reference>
<keyword evidence="5" id="KW-0325">Glycoprotein</keyword>
<feature type="compositionally biased region" description="Low complexity" evidence="7">
    <location>
        <begin position="409"/>
        <end position="419"/>
    </location>
</feature>
<feature type="disulfide bond" evidence="6">
    <location>
        <begin position="49"/>
        <end position="58"/>
    </location>
</feature>
<dbReference type="SMART" id="SM00181">
    <property type="entry name" value="EGF"/>
    <property type="match status" value="5"/>
</dbReference>
<protein>
    <submittedName>
        <fullName evidence="8">Neurogenic locus notch homolog 1-like</fullName>
    </submittedName>
</protein>
<dbReference type="AlphaFoldDB" id="A0A7D9HBE9"/>
<comment type="caution">
    <text evidence="8">The sequence shown here is derived from an EMBL/GenBank/DDBJ whole genome shotgun (WGS) entry which is preliminary data.</text>
</comment>
<evidence type="ECO:0000256" key="7">
    <source>
        <dbReference type="SAM" id="MobiDB-lite"/>
    </source>
</evidence>
<feature type="disulfide bond" evidence="6">
    <location>
        <begin position="124"/>
        <end position="133"/>
    </location>
</feature>
<evidence type="ECO:0000256" key="1">
    <source>
        <dbReference type="ARBA" id="ARBA00022536"/>
    </source>
</evidence>
<dbReference type="PROSITE" id="PS01186">
    <property type="entry name" value="EGF_2"/>
    <property type="match status" value="5"/>
</dbReference>
<evidence type="ECO:0000256" key="3">
    <source>
        <dbReference type="ARBA" id="ARBA00022737"/>
    </source>
</evidence>
<keyword evidence="2" id="KW-0732">Signal</keyword>
<dbReference type="Pfam" id="PF00008">
    <property type="entry name" value="EGF"/>
    <property type="match status" value="4"/>
</dbReference>
<accession>A0A7D9HBE9</accession>
<keyword evidence="3" id="KW-0677">Repeat</keyword>
<dbReference type="OrthoDB" id="5945291at2759"/>
<feature type="disulfide bond" evidence="6">
    <location>
        <begin position="86"/>
        <end position="95"/>
    </location>
</feature>
<dbReference type="SUPFAM" id="SSF57196">
    <property type="entry name" value="EGF/Laminin"/>
    <property type="match status" value="5"/>
</dbReference>
<dbReference type="InterPro" id="IPR000742">
    <property type="entry name" value="EGF"/>
</dbReference>
<dbReference type="FunFam" id="2.10.25.10:FF:000095">
    <property type="entry name" value="Notch, isoform B"/>
    <property type="match status" value="1"/>
</dbReference>
<feature type="region of interest" description="Disordered" evidence="7">
    <location>
        <begin position="395"/>
        <end position="447"/>
    </location>
</feature>
<dbReference type="PROSITE" id="PS50026">
    <property type="entry name" value="EGF_3"/>
    <property type="match status" value="5"/>
</dbReference>
<feature type="non-terminal residue" evidence="8">
    <location>
        <position position="447"/>
    </location>
</feature>
<feature type="compositionally biased region" description="Polar residues" evidence="7">
    <location>
        <begin position="395"/>
        <end position="408"/>
    </location>
</feature>
<dbReference type="Gene3D" id="2.10.25.10">
    <property type="entry name" value="Laminin"/>
    <property type="match status" value="5"/>
</dbReference>
<feature type="disulfide bond" evidence="6">
    <location>
        <begin position="339"/>
        <end position="348"/>
    </location>
</feature>
<dbReference type="PANTHER" id="PTHR24049">
    <property type="entry name" value="CRUMBS FAMILY MEMBER"/>
    <property type="match status" value="1"/>
</dbReference>